<feature type="region of interest" description="Disordered" evidence="1">
    <location>
        <begin position="315"/>
        <end position="365"/>
    </location>
</feature>
<dbReference type="EMBL" id="BPLQ01005182">
    <property type="protein sequence ID" value="GIY13158.1"/>
    <property type="molecule type" value="Genomic_DNA"/>
</dbReference>
<feature type="compositionally biased region" description="Polar residues" evidence="1">
    <location>
        <begin position="119"/>
        <end position="133"/>
    </location>
</feature>
<dbReference type="AlphaFoldDB" id="A0AAV4QZI2"/>
<evidence type="ECO:0000256" key="1">
    <source>
        <dbReference type="SAM" id="MobiDB-lite"/>
    </source>
</evidence>
<dbReference type="Proteomes" id="UP001054837">
    <property type="component" value="Unassembled WGS sequence"/>
</dbReference>
<evidence type="ECO:0000313" key="4">
    <source>
        <dbReference type="Proteomes" id="UP001054837"/>
    </source>
</evidence>
<feature type="compositionally biased region" description="Basic residues" evidence="1">
    <location>
        <begin position="430"/>
        <end position="439"/>
    </location>
</feature>
<keyword evidence="4" id="KW-1185">Reference proteome</keyword>
<feature type="compositionally biased region" description="Polar residues" evidence="1">
    <location>
        <begin position="406"/>
        <end position="422"/>
    </location>
</feature>
<feature type="compositionally biased region" description="Polar residues" evidence="1">
    <location>
        <begin position="442"/>
        <end position="455"/>
    </location>
</feature>
<feature type="compositionally biased region" description="Low complexity" evidence="1">
    <location>
        <begin position="93"/>
        <end position="104"/>
    </location>
</feature>
<name>A0AAV4QZI2_9ARAC</name>
<comment type="caution">
    <text evidence="3">The sequence shown here is derived from an EMBL/GenBank/DDBJ whole genome shotgun (WGS) entry which is preliminary data.</text>
</comment>
<feature type="compositionally biased region" description="Basic and acidic residues" evidence="1">
    <location>
        <begin position="391"/>
        <end position="402"/>
    </location>
</feature>
<accession>A0AAV4QZI2</accession>
<feature type="region of interest" description="Disordered" evidence="1">
    <location>
        <begin position="380"/>
        <end position="470"/>
    </location>
</feature>
<evidence type="ECO:0000313" key="3">
    <source>
        <dbReference type="EMBL" id="GIY13158.1"/>
    </source>
</evidence>
<organism evidence="3 4">
    <name type="scientific">Caerostris darwini</name>
    <dbReference type="NCBI Taxonomy" id="1538125"/>
    <lineage>
        <taxon>Eukaryota</taxon>
        <taxon>Metazoa</taxon>
        <taxon>Ecdysozoa</taxon>
        <taxon>Arthropoda</taxon>
        <taxon>Chelicerata</taxon>
        <taxon>Arachnida</taxon>
        <taxon>Araneae</taxon>
        <taxon>Araneomorphae</taxon>
        <taxon>Entelegynae</taxon>
        <taxon>Araneoidea</taxon>
        <taxon>Araneidae</taxon>
        <taxon>Caerostris</taxon>
    </lineage>
</organism>
<feature type="compositionally biased region" description="Polar residues" evidence="1">
    <location>
        <begin position="335"/>
        <end position="363"/>
    </location>
</feature>
<sequence length="531" mass="60439">MKIWVSLFLFGQLDAEEFRRNNKNGEFRNGLHIDSINKLISNSTDEINLAQSNDAQDENLGEYQNIEDDQRQNNVTSIHTNHIIIKRSVPFGSRLSGRQSTSSSYETRKGGFRGRYRSTKQPNVPKESSTSASYEEADLSGIMKTITSTESEQVASLNPSQVPLEILLQEANSAQQKKSSSIESDPLLTSSKPKFNRRRFNKRNYTTKPELIERTTANPKGLFTEKQNEVLLKEKPTSTFTSLGQKGIRVTKRPFNKLITLHPSTTVTSPMSSASDVNEESHLISLEDEFNEALQFVKNESIKNEAGNFRSSFTEKKSATNLDEEHSTSVGLYRQKQNSFSRPSNKFNRITSRTTNQPLSTPDFSDKIKEEDLDELKDFSEQYIPITSPHYTEESFKQESKASEGNFKSQQDSIISTENQDMTFAPNIQRRTRITRRPSNRFSQTRKNTIKSSASKTKENSKDNAENDSNVLEDISKQLVPVQNLKNHTNQSSEYISDILDGNFDIGYHPQTSNNKFSESFVSRRRKNTRP</sequence>
<protein>
    <submittedName>
        <fullName evidence="3">Uncharacterized protein</fullName>
    </submittedName>
</protein>
<feature type="region of interest" description="Disordered" evidence="1">
    <location>
        <begin position="503"/>
        <end position="531"/>
    </location>
</feature>
<reference evidence="3 4" key="1">
    <citation type="submission" date="2021-06" db="EMBL/GenBank/DDBJ databases">
        <title>Caerostris darwini draft genome.</title>
        <authorList>
            <person name="Kono N."/>
            <person name="Arakawa K."/>
        </authorList>
    </citation>
    <scope>NUCLEOTIDE SEQUENCE [LARGE SCALE GENOMIC DNA]</scope>
</reference>
<evidence type="ECO:0000256" key="2">
    <source>
        <dbReference type="SAM" id="SignalP"/>
    </source>
</evidence>
<feature type="compositionally biased region" description="Basic and acidic residues" evidence="1">
    <location>
        <begin position="315"/>
        <end position="327"/>
    </location>
</feature>
<feature type="region of interest" description="Disordered" evidence="1">
    <location>
        <begin position="93"/>
        <end position="136"/>
    </location>
</feature>
<feature type="compositionally biased region" description="Basic and acidic residues" evidence="1">
    <location>
        <begin position="456"/>
        <end position="465"/>
    </location>
</feature>
<feature type="compositionally biased region" description="Polar residues" evidence="1">
    <location>
        <begin position="510"/>
        <end position="521"/>
    </location>
</feature>
<feature type="chain" id="PRO_5043327108" evidence="2">
    <location>
        <begin position="16"/>
        <end position="531"/>
    </location>
</feature>
<proteinExistence type="predicted"/>
<feature type="signal peptide" evidence="2">
    <location>
        <begin position="1"/>
        <end position="15"/>
    </location>
</feature>
<keyword evidence="2" id="KW-0732">Signal</keyword>
<gene>
    <name evidence="3" type="ORF">CDAR_295381</name>
</gene>